<keyword evidence="1" id="KW-0472">Membrane</keyword>
<keyword evidence="1" id="KW-0812">Transmembrane</keyword>
<dbReference type="SUPFAM" id="SSF69318">
    <property type="entry name" value="Integrin alpha N-terminal domain"/>
    <property type="match status" value="1"/>
</dbReference>
<gene>
    <name evidence="2" type="ORF">CVV64_02685</name>
</gene>
<keyword evidence="1" id="KW-1133">Transmembrane helix</keyword>
<comment type="caution">
    <text evidence="2">The sequence shown here is derived from an EMBL/GenBank/DDBJ whole genome shotgun (WGS) entry which is preliminary data.</text>
</comment>
<dbReference type="InterPro" id="IPR028994">
    <property type="entry name" value="Integrin_alpha_N"/>
</dbReference>
<reference evidence="2 3" key="1">
    <citation type="journal article" date="2017" name="ISME J.">
        <title>Potential for microbial H2 and metal transformations associated with novel bacteria and archaea in deep terrestrial subsurface sediments.</title>
        <authorList>
            <person name="Hernsdorf A.W."/>
            <person name="Amano Y."/>
            <person name="Miyakawa K."/>
            <person name="Ise K."/>
            <person name="Suzuki Y."/>
            <person name="Anantharaman K."/>
            <person name="Probst A."/>
            <person name="Burstein D."/>
            <person name="Thomas B.C."/>
            <person name="Banfield J.F."/>
        </authorList>
    </citation>
    <scope>NUCLEOTIDE SEQUENCE [LARGE SCALE GENOMIC DNA]</scope>
    <source>
        <strain evidence="2">HGW-Wallbacteria-1</strain>
    </source>
</reference>
<sequence length="334" mass="37922">MAIFKVSFKTHSHSEPLFSPYRIFRFCFTLALIQLMVFSGSAISSQTDRYLSRYHGKKINTAIGTIGRIIVADLDGDGSVEIVAIRTQGKDFTILSSEGRIIRRFQMVFQDMVNLDQDSKIEILAFTRPTTHGKSLVLISNGGKILFRHRLLHMPDYKNSRPISSPFKIYYEDMDGDGSGDIILNSPQFGWDLVINSGGAEIEKKSMMKFLPIVKEDFDASSSPYVIRSSVDIRGDRFYLDLFGQDHLVYYRNSIPDKWYRDFPVYDDRTGKVLWVFRLDRDEAGDSLPGSFGAVETADLDGDGKREILLGANNRIYVVDGSGKPKRVIRNIFH</sequence>
<evidence type="ECO:0000313" key="2">
    <source>
        <dbReference type="EMBL" id="PKK91597.1"/>
    </source>
</evidence>
<evidence type="ECO:0000313" key="3">
    <source>
        <dbReference type="Proteomes" id="UP000233256"/>
    </source>
</evidence>
<name>A0A2N1PTC7_9BACT</name>
<dbReference type="EMBL" id="PGXC01000002">
    <property type="protein sequence ID" value="PKK91597.1"/>
    <property type="molecule type" value="Genomic_DNA"/>
</dbReference>
<protein>
    <recommendedName>
        <fullName evidence="4">VCBS repeat-containing protein</fullName>
    </recommendedName>
</protein>
<organism evidence="2 3">
    <name type="scientific">Candidatus Wallbacteria bacterium HGW-Wallbacteria-1</name>
    <dbReference type="NCBI Taxonomy" id="2013854"/>
    <lineage>
        <taxon>Bacteria</taxon>
        <taxon>Candidatus Walliibacteriota</taxon>
    </lineage>
</organism>
<proteinExistence type="predicted"/>
<evidence type="ECO:0008006" key="4">
    <source>
        <dbReference type="Google" id="ProtNLM"/>
    </source>
</evidence>
<dbReference type="Proteomes" id="UP000233256">
    <property type="component" value="Unassembled WGS sequence"/>
</dbReference>
<evidence type="ECO:0000256" key="1">
    <source>
        <dbReference type="SAM" id="Phobius"/>
    </source>
</evidence>
<dbReference type="AlphaFoldDB" id="A0A2N1PTC7"/>
<accession>A0A2N1PTC7</accession>
<feature type="transmembrane region" description="Helical" evidence="1">
    <location>
        <begin position="23"/>
        <end position="43"/>
    </location>
</feature>